<comment type="similarity">
    <text evidence="2">Belongs to the lin-54 family.</text>
</comment>
<dbReference type="InterPro" id="IPR028307">
    <property type="entry name" value="Lin-54_fam"/>
</dbReference>
<dbReference type="AlphaFoldDB" id="A0ABD1Z331"/>
<proteinExistence type="inferred from homology"/>
<feature type="compositionally biased region" description="Polar residues" evidence="4">
    <location>
        <begin position="69"/>
        <end position="79"/>
    </location>
</feature>
<evidence type="ECO:0000259" key="5">
    <source>
        <dbReference type="PROSITE" id="PS51634"/>
    </source>
</evidence>
<feature type="domain" description="CRC" evidence="5">
    <location>
        <begin position="253"/>
        <end position="352"/>
    </location>
</feature>
<dbReference type="Proteomes" id="UP001605036">
    <property type="component" value="Unassembled WGS sequence"/>
</dbReference>
<gene>
    <name evidence="6" type="ORF">R1flu_009767</name>
</gene>
<dbReference type="GO" id="GO:0005634">
    <property type="term" value="C:nucleus"/>
    <property type="evidence" value="ECO:0007669"/>
    <property type="project" value="UniProtKB-SubCell"/>
</dbReference>
<dbReference type="SMART" id="SM01114">
    <property type="entry name" value="CXC"/>
    <property type="match status" value="4"/>
</dbReference>
<sequence>MTTGREYSPMDAPHPSKTLPRPLIPVHLVPSGKQFSMEPVLQVVPRSVYGIAGSSSSESYDSAGDFSSESTLELPSASNCPAGEDKAPIAGHGVRAELEPKDGTGKKCKQCNCKNSRCLKLYCDCFAAGSYCSGCKCANCCNNLENELIRRAAIEAILKRDPGAFRPKIASNPSSVVRDGWEENGEYPAAGKHKKGCHCQKTGCLKKYCECLQAGIPCSENCKCIDCKNGGKIRKPRVQLPEARSEQPLAGGQNKGCHCRKSGCLKNYCECLQAGIACSENCLCIDCKNNEDESDTRSQLGEGRREHSVSGKHNKGCHCKKSGCLKKYCECVQADIACSEYCSCVDCRNNDRIRELRAHLCHMKRKLAEMESSRIQLVPGETAGTDNRKAQQLAVGESSYFCTEDLE</sequence>
<feature type="region of interest" description="Disordered" evidence="4">
    <location>
        <begin position="295"/>
        <end position="315"/>
    </location>
</feature>
<reference evidence="6 7" key="1">
    <citation type="submission" date="2024-09" db="EMBL/GenBank/DDBJ databases">
        <title>Chromosome-scale assembly of Riccia fluitans.</title>
        <authorList>
            <person name="Paukszto L."/>
            <person name="Sawicki J."/>
            <person name="Karawczyk K."/>
            <person name="Piernik-Szablinska J."/>
            <person name="Szczecinska M."/>
            <person name="Mazdziarz M."/>
        </authorList>
    </citation>
    <scope>NUCLEOTIDE SEQUENCE [LARGE SCALE GENOMIC DNA]</scope>
    <source>
        <strain evidence="6">Rf_01</strain>
        <tissue evidence="6">Aerial parts of the thallus</tissue>
    </source>
</reference>
<evidence type="ECO:0000256" key="4">
    <source>
        <dbReference type="SAM" id="MobiDB-lite"/>
    </source>
</evidence>
<dbReference type="EMBL" id="JBHFFA010000002">
    <property type="protein sequence ID" value="KAL2642180.1"/>
    <property type="molecule type" value="Genomic_DNA"/>
</dbReference>
<feature type="region of interest" description="Disordered" evidence="4">
    <location>
        <begin position="1"/>
        <end position="23"/>
    </location>
</feature>
<comment type="caution">
    <text evidence="6">The sequence shown here is derived from an EMBL/GenBank/DDBJ whole genome shotgun (WGS) entry which is preliminary data.</text>
</comment>
<organism evidence="6 7">
    <name type="scientific">Riccia fluitans</name>
    <dbReference type="NCBI Taxonomy" id="41844"/>
    <lineage>
        <taxon>Eukaryota</taxon>
        <taxon>Viridiplantae</taxon>
        <taxon>Streptophyta</taxon>
        <taxon>Embryophyta</taxon>
        <taxon>Marchantiophyta</taxon>
        <taxon>Marchantiopsida</taxon>
        <taxon>Marchantiidae</taxon>
        <taxon>Marchantiales</taxon>
        <taxon>Ricciaceae</taxon>
        <taxon>Riccia</taxon>
    </lineage>
</organism>
<feature type="compositionally biased region" description="Low complexity" evidence="4">
    <location>
        <begin position="57"/>
        <end position="68"/>
    </location>
</feature>
<comment type="subcellular location">
    <subcellularLocation>
        <location evidence="1">Nucleus</location>
    </subcellularLocation>
</comment>
<evidence type="ECO:0000313" key="6">
    <source>
        <dbReference type="EMBL" id="KAL2642180.1"/>
    </source>
</evidence>
<feature type="domain" description="CRC" evidence="5">
    <location>
        <begin position="107"/>
        <end position="232"/>
    </location>
</feature>
<feature type="region of interest" description="Disordered" evidence="4">
    <location>
        <begin position="57"/>
        <end position="80"/>
    </location>
</feature>
<evidence type="ECO:0000313" key="7">
    <source>
        <dbReference type="Proteomes" id="UP001605036"/>
    </source>
</evidence>
<dbReference type="PROSITE" id="PS51634">
    <property type="entry name" value="CRC"/>
    <property type="match status" value="2"/>
</dbReference>
<dbReference type="InterPro" id="IPR005172">
    <property type="entry name" value="CRC"/>
</dbReference>
<evidence type="ECO:0000256" key="1">
    <source>
        <dbReference type="ARBA" id="ARBA00004123"/>
    </source>
</evidence>
<protein>
    <recommendedName>
        <fullName evidence="5">CRC domain-containing protein</fullName>
    </recommendedName>
</protein>
<evidence type="ECO:0000256" key="3">
    <source>
        <dbReference type="ARBA" id="ARBA00023242"/>
    </source>
</evidence>
<accession>A0ABD1Z331</accession>
<dbReference type="PANTHER" id="PTHR12446:SF34">
    <property type="entry name" value="PROTEIN LIN-54 HOMOLOG"/>
    <property type="match status" value="1"/>
</dbReference>
<keyword evidence="7" id="KW-1185">Reference proteome</keyword>
<name>A0ABD1Z331_9MARC</name>
<dbReference type="InterPro" id="IPR033467">
    <property type="entry name" value="Tesmin/TSO1-like_CXC"/>
</dbReference>
<dbReference type="Pfam" id="PF03638">
    <property type="entry name" value="TCR"/>
    <property type="match status" value="4"/>
</dbReference>
<evidence type="ECO:0000256" key="2">
    <source>
        <dbReference type="ARBA" id="ARBA00007267"/>
    </source>
</evidence>
<dbReference type="PANTHER" id="PTHR12446">
    <property type="entry name" value="TESMIN/TSO1-RELATED"/>
    <property type="match status" value="1"/>
</dbReference>
<keyword evidence="3" id="KW-0539">Nucleus</keyword>